<feature type="repeat" description="PPR" evidence="2">
    <location>
        <begin position="202"/>
        <end position="236"/>
    </location>
</feature>
<evidence type="ECO:0000256" key="1">
    <source>
        <dbReference type="ARBA" id="ARBA00022737"/>
    </source>
</evidence>
<evidence type="ECO:0000313" key="3">
    <source>
        <dbReference type="Proteomes" id="UP001652660"/>
    </source>
</evidence>
<dbReference type="RefSeq" id="XP_027100384.1">
    <property type="nucleotide sequence ID" value="XM_027244583.2"/>
</dbReference>
<dbReference type="Pfam" id="PF20431">
    <property type="entry name" value="E_motif"/>
    <property type="match status" value="1"/>
</dbReference>
<protein>
    <submittedName>
        <fullName evidence="4">Pentatricopeptide repeat-containing protein At5g66520-like</fullName>
    </submittedName>
</protein>
<dbReference type="InterPro" id="IPR002885">
    <property type="entry name" value="PPR_rpt"/>
</dbReference>
<dbReference type="PANTHER" id="PTHR47926">
    <property type="entry name" value="PENTATRICOPEPTIDE REPEAT-CONTAINING PROTEIN"/>
    <property type="match status" value="1"/>
</dbReference>
<dbReference type="InterPro" id="IPR011990">
    <property type="entry name" value="TPR-like_helical_dom_sf"/>
</dbReference>
<gene>
    <name evidence="4" type="primary">LOC113719368</name>
</gene>
<sequence length="540" mass="60670">MQMSASRRSLQLLEKCRNMRQLKQAHGQAITCGLGANSYALSRLLAFCSDPAHGSLFHGYKIFEQIEQPTICICNTMIKALLLKKELEKTIAIYKDMLRYGMYPDNYTLPYMLKACANMENYNLGELIHGHCFKLGFLFNTYVVNSLIFMYSGFLNMEAARLVFDEMPWPCVVSRTLLISGYAKKGDVYGARLVFDEAELKDRGIWGAMLSGYVQNNCFKEGLQLFRLMQLDGIEPDEAILVSALCACAHLGCLDIGIWVHRYVGKCNLPLSVKLGTALIDMYAKCGYLDVAEKVFYEMPRRDVICWNTMISGFAMNGNGKGALKLFREMEKNGIRPDDITFISLFTACSYSCLAHEGLMLLDVMCNVYGLEPRSEHYGCIIDFLSRAGLLEEAKNIVHRMPNSDGSSEETIAWRALLSACCSHGEIHLAEAAAERLVQLERHSGAYVLLSNVYSAAGRYDCAKRMRKKMRSQGIDKAPGCSSVEINGVAHEFIAGEKTHLLMDEVCGLLEMLHKQSDFSWCDSRFFLSDNIALLDNRLI</sequence>
<dbReference type="Pfam" id="PF13041">
    <property type="entry name" value="PPR_2"/>
    <property type="match status" value="2"/>
</dbReference>
<reference evidence="4" key="2">
    <citation type="submission" date="2025-08" db="UniProtKB">
        <authorList>
            <consortium name="RefSeq"/>
        </authorList>
    </citation>
    <scope>IDENTIFICATION</scope>
    <source>
        <tissue evidence="4">Leaves</tissue>
    </source>
</reference>
<accession>A0A6P6VBR0</accession>
<dbReference type="FunFam" id="1.25.40.10:FF:001093">
    <property type="entry name" value="Pentatricopeptide repeat-containing protein At2g34400"/>
    <property type="match status" value="1"/>
</dbReference>
<keyword evidence="1" id="KW-0677">Repeat</keyword>
<dbReference type="AlphaFoldDB" id="A0A6P6VBR0"/>
<organism evidence="3 4">
    <name type="scientific">Coffea arabica</name>
    <name type="common">Arabian coffee</name>
    <dbReference type="NCBI Taxonomy" id="13443"/>
    <lineage>
        <taxon>Eukaryota</taxon>
        <taxon>Viridiplantae</taxon>
        <taxon>Streptophyta</taxon>
        <taxon>Embryophyta</taxon>
        <taxon>Tracheophyta</taxon>
        <taxon>Spermatophyta</taxon>
        <taxon>Magnoliopsida</taxon>
        <taxon>eudicotyledons</taxon>
        <taxon>Gunneridae</taxon>
        <taxon>Pentapetalae</taxon>
        <taxon>asterids</taxon>
        <taxon>lamiids</taxon>
        <taxon>Gentianales</taxon>
        <taxon>Rubiaceae</taxon>
        <taxon>Ixoroideae</taxon>
        <taxon>Gardenieae complex</taxon>
        <taxon>Bertiereae - Coffeeae clade</taxon>
        <taxon>Coffeeae</taxon>
        <taxon>Coffea</taxon>
    </lineage>
</organism>
<dbReference type="Proteomes" id="UP001652660">
    <property type="component" value="Chromosome 11e"/>
</dbReference>
<dbReference type="NCBIfam" id="TIGR00756">
    <property type="entry name" value="PPR"/>
    <property type="match status" value="4"/>
</dbReference>
<name>A0A6P6VBR0_COFAR</name>
<dbReference type="GO" id="GO:0003723">
    <property type="term" value="F:RNA binding"/>
    <property type="evidence" value="ECO:0007669"/>
    <property type="project" value="InterPro"/>
</dbReference>
<dbReference type="Pfam" id="PF01535">
    <property type="entry name" value="PPR"/>
    <property type="match status" value="3"/>
</dbReference>
<dbReference type="PANTHER" id="PTHR47926:SF352">
    <property type="entry name" value="REPEAT-CONTAINING PROTEIN, PUTATIVE-RELATED"/>
    <property type="match status" value="1"/>
</dbReference>
<evidence type="ECO:0000313" key="4">
    <source>
        <dbReference type="RefSeq" id="XP_027100384.1"/>
    </source>
</evidence>
<dbReference type="InterPro" id="IPR046848">
    <property type="entry name" value="E_motif"/>
</dbReference>
<dbReference type="GeneID" id="113719368"/>
<dbReference type="GO" id="GO:0009451">
    <property type="term" value="P:RNA modification"/>
    <property type="evidence" value="ECO:0007669"/>
    <property type="project" value="InterPro"/>
</dbReference>
<dbReference type="OrthoDB" id="185373at2759"/>
<proteinExistence type="predicted"/>
<reference evidence="3" key="1">
    <citation type="journal article" date="2025" name="Foods">
        <title>Unveiling the Microbial Signatures of Arabica Coffee Cherries: Insights into Ripeness Specific Diversity, Functional Traits, and Implications for Quality and Safety.</title>
        <authorList>
            <consortium name="RefSeq"/>
            <person name="Tenea G.N."/>
            <person name="Cifuentes V."/>
            <person name="Reyes P."/>
            <person name="Cevallos-Vallejos M."/>
        </authorList>
    </citation>
    <scope>NUCLEOTIDE SEQUENCE [LARGE SCALE GENOMIC DNA]</scope>
</reference>
<feature type="repeat" description="PPR" evidence="2">
    <location>
        <begin position="70"/>
        <end position="104"/>
    </location>
</feature>
<dbReference type="PROSITE" id="PS51375">
    <property type="entry name" value="PPR"/>
    <property type="match status" value="3"/>
</dbReference>
<evidence type="ECO:0000256" key="2">
    <source>
        <dbReference type="PROSITE-ProRule" id="PRU00708"/>
    </source>
</evidence>
<feature type="repeat" description="PPR" evidence="2">
    <location>
        <begin position="303"/>
        <end position="337"/>
    </location>
</feature>
<dbReference type="Gene3D" id="1.25.40.10">
    <property type="entry name" value="Tetratricopeptide repeat domain"/>
    <property type="match status" value="3"/>
</dbReference>
<dbReference type="InterPro" id="IPR046960">
    <property type="entry name" value="PPR_At4g14850-like_plant"/>
</dbReference>
<keyword evidence="3" id="KW-1185">Reference proteome</keyword>